<evidence type="ECO:0000259" key="8">
    <source>
        <dbReference type="Pfam" id="PF13742"/>
    </source>
</evidence>
<organism evidence="9 10">
    <name type="scientific">Ectothiorhodosinus mongolicus</name>
    <dbReference type="NCBI Taxonomy" id="233100"/>
    <lineage>
        <taxon>Bacteria</taxon>
        <taxon>Pseudomonadati</taxon>
        <taxon>Pseudomonadota</taxon>
        <taxon>Gammaproteobacteria</taxon>
        <taxon>Chromatiales</taxon>
        <taxon>Ectothiorhodospiraceae</taxon>
        <taxon>Ectothiorhodosinus</taxon>
    </lineage>
</organism>
<dbReference type="AlphaFoldDB" id="A0A1R3VN95"/>
<dbReference type="InterPro" id="IPR025824">
    <property type="entry name" value="OB-fold_nuc-bd_dom"/>
</dbReference>
<proteinExistence type="inferred from homology"/>
<dbReference type="InterPro" id="IPR003753">
    <property type="entry name" value="Exonuc_VII_L"/>
</dbReference>
<comment type="subcellular location">
    <subcellularLocation>
        <location evidence="5 6">Cytoplasm</location>
    </subcellularLocation>
</comment>
<dbReference type="InterPro" id="IPR020579">
    <property type="entry name" value="Exonuc_VII_lsu_C"/>
</dbReference>
<evidence type="ECO:0000256" key="1">
    <source>
        <dbReference type="ARBA" id="ARBA00022490"/>
    </source>
</evidence>
<feature type="domain" description="Exonuclease VII large subunit C-terminal" evidence="7">
    <location>
        <begin position="124"/>
        <end position="344"/>
    </location>
</feature>
<feature type="domain" description="OB-fold nucleic acid binding" evidence="8">
    <location>
        <begin position="8"/>
        <end position="101"/>
    </location>
</feature>
<dbReference type="GO" id="GO:0006308">
    <property type="term" value="P:DNA catabolic process"/>
    <property type="evidence" value="ECO:0007669"/>
    <property type="project" value="UniProtKB-UniRule"/>
</dbReference>
<comment type="similarity">
    <text evidence="5 6">Belongs to the XseA family.</text>
</comment>
<dbReference type="OrthoDB" id="9802795at2"/>
<dbReference type="NCBIfam" id="TIGR00237">
    <property type="entry name" value="xseA"/>
    <property type="match status" value="1"/>
</dbReference>
<keyword evidence="10" id="KW-1185">Reference proteome</keyword>
<evidence type="ECO:0000256" key="3">
    <source>
        <dbReference type="ARBA" id="ARBA00022801"/>
    </source>
</evidence>
<dbReference type="EMBL" id="FTPK01000001">
    <property type="protein sequence ID" value="SIT66062.1"/>
    <property type="molecule type" value="Genomic_DNA"/>
</dbReference>
<dbReference type="EC" id="3.1.11.6" evidence="5"/>
<dbReference type="GO" id="GO:0003676">
    <property type="term" value="F:nucleic acid binding"/>
    <property type="evidence" value="ECO:0007669"/>
    <property type="project" value="InterPro"/>
</dbReference>
<dbReference type="Proteomes" id="UP000223759">
    <property type="component" value="Unassembled WGS sequence"/>
</dbReference>
<keyword evidence="2 5" id="KW-0540">Nuclease</keyword>
<dbReference type="RefSeq" id="WP_076754571.1">
    <property type="nucleotide sequence ID" value="NZ_CP023018.1"/>
</dbReference>
<keyword evidence="1 5" id="KW-0963">Cytoplasm</keyword>
<protein>
    <recommendedName>
        <fullName evidence="5">Exodeoxyribonuclease 7 large subunit</fullName>
        <ecNumber evidence="5">3.1.11.6</ecNumber>
    </recommendedName>
    <alternativeName>
        <fullName evidence="5">Exodeoxyribonuclease VII large subunit</fullName>
        <shortName evidence="5">Exonuclease VII large subunit</shortName>
    </alternativeName>
</protein>
<comment type="function">
    <text evidence="5">Bidirectionally degrades single-stranded DNA into large acid-insoluble oligonucleotides, which are then degraded further into small acid-soluble oligonucleotides.</text>
</comment>
<evidence type="ECO:0000259" key="7">
    <source>
        <dbReference type="Pfam" id="PF02601"/>
    </source>
</evidence>
<name>A0A1R3VN95_9GAMM</name>
<dbReference type="Pfam" id="PF02601">
    <property type="entry name" value="Exonuc_VII_L"/>
    <property type="match status" value="1"/>
</dbReference>
<evidence type="ECO:0000256" key="4">
    <source>
        <dbReference type="ARBA" id="ARBA00022839"/>
    </source>
</evidence>
<reference evidence="9 10" key="1">
    <citation type="submission" date="2017-01" db="EMBL/GenBank/DDBJ databases">
        <authorList>
            <person name="Mah S.A."/>
            <person name="Swanson W.J."/>
            <person name="Moy G.W."/>
            <person name="Vacquier V.D."/>
        </authorList>
    </citation>
    <scope>NUCLEOTIDE SEQUENCE [LARGE SCALE GENOMIC DNA]</scope>
    <source>
        <strain evidence="9 10">M9</strain>
    </source>
</reference>
<dbReference type="GO" id="GO:0009318">
    <property type="term" value="C:exodeoxyribonuclease VII complex"/>
    <property type="evidence" value="ECO:0007669"/>
    <property type="project" value="UniProtKB-UniRule"/>
</dbReference>
<dbReference type="PANTHER" id="PTHR30008">
    <property type="entry name" value="EXODEOXYRIBONUCLEASE 7 LARGE SUBUNIT"/>
    <property type="match status" value="1"/>
</dbReference>
<gene>
    <name evidence="5" type="primary">xseA</name>
    <name evidence="9" type="ORF">SAMN05216526_0465</name>
</gene>
<sequence>MPKPEEVFSVSGLNQSVQRMIEGAFPRIWVEGEISNLARPASGHLYFSLKDAQAQVRCALFRSAAQRLGFRPQDGMQVLARAKVSLYSARGDYQLIVDHVEEAGDGALRRAFDALRKRLEGEGLFDPALKRPIPRLPRRIGVITSPSGAVIRDIVSVLKRRFPALPILLFPVPVQGAEAAPAIVRALDQAGRQGGCDVVIVARGGGSLEDLWAFNEESVARAIRACALPVISAVGHETDVTIADFAADLRAPTPSAAAELVSPDAVSLQVVLTRQKGLLLERMRTQLNQRQQMLDSLNRQLRQQHPQRQLAERSQRLDDWDQRLQLAWQRRFEKNQDRVAHLAQQLQMVSPLATLSRGYSIVQNAQGEAIRSPSQVQTGEMLTARLAEGEIRCEVKS</sequence>
<evidence type="ECO:0000313" key="10">
    <source>
        <dbReference type="Proteomes" id="UP000223759"/>
    </source>
</evidence>
<dbReference type="HAMAP" id="MF_00378">
    <property type="entry name" value="Exonuc_7_L"/>
    <property type="match status" value="1"/>
</dbReference>
<keyword evidence="4 5" id="KW-0269">Exonuclease</keyword>
<dbReference type="PANTHER" id="PTHR30008:SF0">
    <property type="entry name" value="EXODEOXYRIBONUCLEASE 7 LARGE SUBUNIT"/>
    <property type="match status" value="1"/>
</dbReference>
<evidence type="ECO:0000313" key="9">
    <source>
        <dbReference type="EMBL" id="SIT66062.1"/>
    </source>
</evidence>
<comment type="subunit">
    <text evidence="5">Heterooligomer composed of large and small subunits.</text>
</comment>
<keyword evidence="3 5" id="KW-0378">Hydrolase</keyword>
<dbReference type="GO" id="GO:0005737">
    <property type="term" value="C:cytoplasm"/>
    <property type="evidence" value="ECO:0007669"/>
    <property type="project" value="UniProtKB-SubCell"/>
</dbReference>
<dbReference type="CDD" id="cd04489">
    <property type="entry name" value="ExoVII_LU_OBF"/>
    <property type="match status" value="1"/>
</dbReference>
<accession>A0A1R3VN95</accession>
<dbReference type="GO" id="GO:0008855">
    <property type="term" value="F:exodeoxyribonuclease VII activity"/>
    <property type="evidence" value="ECO:0007669"/>
    <property type="project" value="UniProtKB-UniRule"/>
</dbReference>
<comment type="catalytic activity">
    <reaction evidence="5 6">
        <text>Exonucleolytic cleavage in either 5'- to 3'- or 3'- to 5'-direction to yield nucleoside 5'-phosphates.</text>
        <dbReference type="EC" id="3.1.11.6"/>
    </reaction>
</comment>
<dbReference type="STRING" id="233100.SAMN05216526_0465"/>
<dbReference type="Pfam" id="PF13742">
    <property type="entry name" value="tRNA_anti_2"/>
    <property type="match status" value="1"/>
</dbReference>
<evidence type="ECO:0000256" key="5">
    <source>
        <dbReference type="HAMAP-Rule" id="MF_00378"/>
    </source>
</evidence>
<evidence type="ECO:0000256" key="6">
    <source>
        <dbReference type="RuleBase" id="RU004355"/>
    </source>
</evidence>
<evidence type="ECO:0000256" key="2">
    <source>
        <dbReference type="ARBA" id="ARBA00022722"/>
    </source>
</evidence>